<evidence type="ECO:0000259" key="5">
    <source>
        <dbReference type="PROSITE" id="PS51192"/>
    </source>
</evidence>
<dbReference type="GO" id="GO:0016787">
    <property type="term" value="F:hydrolase activity"/>
    <property type="evidence" value="ECO:0007669"/>
    <property type="project" value="UniProtKB-KW"/>
</dbReference>
<evidence type="ECO:0000259" key="6">
    <source>
        <dbReference type="PROSITE" id="PS51193"/>
    </source>
</evidence>
<evidence type="ECO:0000313" key="9">
    <source>
        <dbReference type="Proteomes" id="UP001556040"/>
    </source>
</evidence>
<dbReference type="InterPro" id="IPR044742">
    <property type="entry name" value="DEAD/DEAH_RhlB"/>
</dbReference>
<feature type="domain" description="Helicase ATP-binding" evidence="6">
    <location>
        <begin position="1"/>
        <end position="286"/>
    </location>
</feature>
<proteinExistence type="predicted"/>
<dbReference type="Pfam" id="PF00270">
    <property type="entry name" value="DEAD"/>
    <property type="match status" value="1"/>
</dbReference>
<dbReference type="SUPFAM" id="SSF52540">
    <property type="entry name" value="P-loop containing nucleoside triphosphate hydrolases"/>
    <property type="match status" value="1"/>
</dbReference>
<accession>A0ABV3Q4E2</accession>
<dbReference type="CDD" id="cd00268">
    <property type="entry name" value="DEADc"/>
    <property type="match status" value="1"/>
</dbReference>
<gene>
    <name evidence="8" type="ORF">AB1471_10445</name>
</gene>
<keyword evidence="9" id="KW-1185">Reference proteome</keyword>
<keyword evidence="2 8" id="KW-0378">Hydrolase</keyword>
<dbReference type="Pfam" id="PF00271">
    <property type="entry name" value="Helicase_C"/>
    <property type="match status" value="1"/>
</dbReference>
<dbReference type="SMART" id="SM00490">
    <property type="entry name" value="HELICc"/>
    <property type="match status" value="1"/>
</dbReference>
<dbReference type="PANTHER" id="PTHR47963">
    <property type="entry name" value="DEAD-BOX ATP-DEPENDENT RNA HELICASE 47, MITOCHONDRIAL"/>
    <property type="match status" value="1"/>
</dbReference>
<keyword evidence="4" id="KW-0067">ATP-binding</keyword>
<dbReference type="PANTHER" id="PTHR47963:SF7">
    <property type="entry name" value="ATP-DEPENDENT RNA HELICASE YFML-RELATED"/>
    <property type="match status" value="1"/>
</dbReference>
<dbReference type="Proteomes" id="UP001556040">
    <property type="component" value="Unassembled WGS sequence"/>
</dbReference>
<evidence type="ECO:0000259" key="7">
    <source>
        <dbReference type="PROSITE" id="PS51194"/>
    </source>
</evidence>
<dbReference type="SMART" id="SM00487">
    <property type="entry name" value="DEXDc"/>
    <property type="match status" value="1"/>
</dbReference>
<dbReference type="RefSeq" id="WP_367779702.1">
    <property type="nucleotide sequence ID" value="NZ_JBFMIA010000008.1"/>
</dbReference>
<dbReference type="CDD" id="cd18787">
    <property type="entry name" value="SF2_C_DEAD"/>
    <property type="match status" value="1"/>
</dbReference>
<reference evidence="8 9" key="1">
    <citation type="journal article" date="1979" name="Int. J. Syst. Evol. Microbiol.">
        <title>Bacillus globisporus subsp. marinus subsp. nov.</title>
        <authorList>
            <person name="Liu H."/>
        </authorList>
    </citation>
    <scope>NUCLEOTIDE SEQUENCE [LARGE SCALE GENOMIC DNA]</scope>
    <source>
        <strain evidence="8 9">DSM 1297</strain>
    </source>
</reference>
<organism evidence="8 9">
    <name type="scientific">Jeotgalibacillus marinus</name>
    <dbReference type="NCBI Taxonomy" id="86667"/>
    <lineage>
        <taxon>Bacteria</taxon>
        <taxon>Bacillati</taxon>
        <taxon>Bacillota</taxon>
        <taxon>Bacilli</taxon>
        <taxon>Bacillales</taxon>
        <taxon>Caryophanaceae</taxon>
        <taxon>Jeotgalibacillus</taxon>
    </lineage>
</organism>
<dbReference type="InterPro" id="IPR014013">
    <property type="entry name" value="Helic_SF1/SF2_ATP-bd_DinG/Rad3"/>
</dbReference>
<keyword evidence="3 8" id="KW-0347">Helicase</keyword>
<feature type="domain" description="Helicase C-terminal" evidence="7">
    <location>
        <begin position="223"/>
        <end position="370"/>
    </location>
</feature>
<dbReference type="InterPro" id="IPR050547">
    <property type="entry name" value="DEAD_box_RNA_helicases"/>
</dbReference>
<dbReference type="InterPro" id="IPR027417">
    <property type="entry name" value="P-loop_NTPase"/>
</dbReference>
<dbReference type="Gene3D" id="3.40.50.300">
    <property type="entry name" value="P-loop containing nucleotide triphosphate hydrolases"/>
    <property type="match status" value="2"/>
</dbReference>
<dbReference type="PROSITE" id="PS51192">
    <property type="entry name" value="HELICASE_ATP_BIND_1"/>
    <property type="match status" value="1"/>
</dbReference>
<evidence type="ECO:0000256" key="3">
    <source>
        <dbReference type="ARBA" id="ARBA00022806"/>
    </source>
</evidence>
<name>A0ABV3Q4E2_9BACL</name>
<dbReference type="InterPro" id="IPR014001">
    <property type="entry name" value="Helicase_ATP-bd"/>
</dbReference>
<dbReference type="EMBL" id="JBFMIA010000008">
    <property type="protein sequence ID" value="MEW9502214.1"/>
    <property type="molecule type" value="Genomic_DNA"/>
</dbReference>
<keyword evidence="1" id="KW-0547">Nucleotide-binding</keyword>
<comment type="caution">
    <text evidence="8">The sequence shown here is derived from an EMBL/GenBank/DDBJ whole genome shotgun (WGS) entry which is preliminary data.</text>
</comment>
<dbReference type="InterPro" id="IPR001650">
    <property type="entry name" value="Helicase_C-like"/>
</dbReference>
<dbReference type="PROSITE" id="PS51194">
    <property type="entry name" value="HELICASE_CTER"/>
    <property type="match status" value="1"/>
</dbReference>
<dbReference type="InterPro" id="IPR011545">
    <property type="entry name" value="DEAD/DEAH_box_helicase_dom"/>
</dbReference>
<dbReference type="PROSITE" id="PS51193">
    <property type="entry name" value="HELICASE_ATP_BIND_2"/>
    <property type="match status" value="1"/>
</dbReference>
<dbReference type="GO" id="GO:0004386">
    <property type="term" value="F:helicase activity"/>
    <property type="evidence" value="ECO:0007669"/>
    <property type="project" value="UniProtKB-KW"/>
</dbReference>
<evidence type="ECO:0000256" key="2">
    <source>
        <dbReference type="ARBA" id="ARBA00022801"/>
    </source>
</evidence>
<protein>
    <submittedName>
        <fullName evidence="8">DEAD/DEAH box helicase</fullName>
        <ecNumber evidence="8">3.6.4.-</ecNumber>
    </submittedName>
</protein>
<evidence type="ECO:0000256" key="4">
    <source>
        <dbReference type="ARBA" id="ARBA00022840"/>
    </source>
</evidence>
<sequence length="375" mass="42369">MFVRTKGSWEEAGFGNRTAVQDQVIPQMLEGRDVIVESPTGTGKTLAYAIPVIEKMDVKKKLPQALVLAPSKELSMQILDVIQSWGTPSGVRATSIIGGANPKRQLEKLKKQPHVVVGTPGRILELIKQKKLKTHEMKTIILDEADQLLLPEHKGSISDIIKSTLADQRQLAMFSATLPKETEVQGREMMKNPELVRIDRTEFVAEGNVKHQYMVCEAREKIDLIRKVVRMSSMKSEKSLAFMREVRDVLIATEKLNFKNMEIAPLHSDLNKEERAASMRKFRKGELPLMLSTDVATRGLDIKDVTYVIHMDVAEDLDQYIHRSGRTGRAGKSGTVLSLVTPYEEKQVKRFAKQLGIELEPVTIYRGEWQLDKKE</sequence>
<feature type="domain" description="Helicase ATP-binding" evidence="5">
    <location>
        <begin position="25"/>
        <end position="196"/>
    </location>
</feature>
<evidence type="ECO:0000313" key="8">
    <source>
        <dbReference type="EMBL" id="MEW9502214.1"/>
    </source>
</evidence>
<evidence type="ECO:0000256" key="1">
    <source>
        <dbReference type="ARBA" id="ARBA00022741"/>
    </source>
</evidence>
<dbReference type="EC" id="3.6.4.-" evidence="8"/>